<evidence type="ECO:0000313" key="3">
    <source>
        <dbReference type="Proteomes" id="UP000594454"/>
    </source>
</evidence>
<gene>
    <name evidence="2" type="ORF">HERILL_LOCUS2913</name>
</gene>
<dbReference type="AlphaFoldDB" id="A0A7R8YPR3"/>
<dbReference type="PANTHER" id="PTHR10174">
    <property type="entry name" value="ALPHA-TOCOPHEROL TRANSFER PROTEIN-RELATED"/>
    <property type="match status" value="1"/>
</dbReference>
<dbReference type="FunCoup" id="A0A7R8YPR3">
    <property type="interactions" value="70"/>
</dbReference>
<dbReference type="PANTHER" id="PTHR10174:SF38">
    <property type="entry name" value="HL01515P"/>
    <property type="match status" value="1"/>
</dbReference>
<dbReference type="SUPFAM" id="SSF46938">
    <property type="entry name" value="CRAL/TRIO N-terminal domain"/>
    <property type="match status" value="1"/>
</dbReference>
<dbReference type="InterPro" id="IPR036865">
    <property type="entry name" value="CRAL-TRIO_dom_sf"/>
</dbReference>
<keyword evidence="3" id="KW-1185">Reference proteome</keyword>
<dbReference type="InParanoid" id="A0A7R8YPR3"/>
<dbReference type="EMBL" id="LR899009">
    <property type="protein sequence ID" value="CAD7079710.1"/>
    <property type="molecule type" value="Genomic_DNA"/>
</dbReference>
<dbReference type="SMART" id="SM00516">
    <property type="entry name" value="SEC14"/>
    <property type="match status" value="1"/>
</dbReference>
<dbReference type="Gene3D" id="1.10.8.20">
    <property type="entry name" value="N-terminal domain of phosphatidylinositol transfer protein sec14p"/>
    <property type="match status" value="1"/>
</dbReference>
<dbReference type="Gene3D" id="3.40.525.10">
    <property type="entry name" value="CRAL-TRIO lipid binding domain"/>
    <property type="match status" value="1"/>
</dbReference>
<dbReference type="OrthoDB" id="75724at2759"/>
<dbReference type="Gene3D" id="1.20.5.1200">
    <property type="entry name" value="Alpha-tocopherol transfer"/>
    <property type="match status" value="1"/>
</dbReference>
<dbReference type="InterPro" id="IPR036273">
    <property type="entry name" value="CRAL/TRIO_N_dom_sf"/>
</dbReference>
<sequence length="312" mass="36660">MSNEITPRKTLKYDENNLPYIDLGKYKMRLEREEPTNEVLEKARIELRETPEIVEKAFKELRELIKQEKHLHLPTEDEYMRMFLRPCKYYPESAMDRIKHFYNLSLKYGKVCENIVPSTLRHVFEQEIFTLLPVRDQDGRRMIILDVGKKWKPSKCPLNDSFRAVQLAVLSSMAEPTSQINGNVVIFDMDGLPLANVMQFTPSFANMLLDYVQDCLCIRLKAVHIVFNSYIFNMLFAIFKPFIKDKLRKRIFFHGKNMDSLHQHINKECLPAKYGGTLDCELPPGYLVADLFEAYKKDFEMANSYGYTNELK</sequence>
<organism evidence="2 3">
    <name type="scientific">Hermetia illucens</name>
    <name type="common">Black soldier fly</name>
    <dbReference type="NCBI Taxonomy" id="343691"/>
    <lineage>
        <taxon>Eukaryota</taxon>
        <taxon>Metazoa</taxon>
        <taxon>Ecdysozoa</taxon>
        <taxon>Arthropoda</taxon>
        <taxon>Hexapoda</taxon>
        <taxon>Insecta</taxon>
        <taxon>Pterygota</taxon>
        <taxon>Neoptera</taxon>
        <taxon>Endopterygota</taxon>
        <taxon>Diptera</taxon>
        <taxon>Brachycera</taxon>
        <taxon>Stratiomyomorpha</taxon>
        <taxon>Stratiomyidae</taxon>
        <taxon>Hermetiinae</taxon>
        <taxon>Hermetia</taxon>
    </lineage>
</organism>
<proteinExistence type="predicted"/>
<dbReference type="CDD" id="cd00170">
    <property type="entry name" value="SEC14"/>
    <property type="match status" value="1"/>
</dbReference>
<dbReference type="Pfam" id="PF00650">
    <property type="entry name" value="CRAL_TRIO"/>
    <property type="match status" value="1"/>
</dbReference>
<dbReference type="GO" id="GO:0016020">
    <property type="term" value="C:membrane"/>
    <property type="evidence" value="ECO:0007669"/>
    <property type="project" value="TreeGrafter"/>
</dbReference>
<accession>A0A7R8YPR3</accession>
<protein>
    <recommendedName>
        <fullName evidence="1">CRAL-TRIO domain-containing protein</fullName>
    </recommendedName>
</protein>
<dbReference type="InterPro" id="IPR001251">
    <property type="entry name" value="CRAL-TRIO_dom"/>
</dbReference>
<reference evidence="2 3" key="1">
    <citation type="submission" date="2020-11" db="EMBL/GenBank/DDBJ databases">
        <authorList>
            <person name="Wallbank WR R."/>
            <person name="Pardo Diaz C."/>
            <person name="Kozak K."/>
            <person name="Martin S."/>
            <person name="Jiggins C."/>
            <person name="Moest M."/>
            <person name="Warren A I."/>
            <person name="Generalovic N T."/>
            <person name="Byers J.R.P. K."/>
            <person name="Montejo-Kovacevich G."/>
            <person name="Yen C E."/>
        </authorList>
    </citation>
    <scope>NUCLEOTIDE SEQUENCE [LARGE SCALE GENOMIC DNA]</scope>
</reference>
<dbReference type="OMA" id="RMEKEPA"/>
<dbReference type="PRINTS" id="PR00180">
    <property type="entry name" value="CRETINALDHBP"/>
</dbReference>
<dbReference type="PROSITE" id="PS50191">
    <property type="entry name" value="CRAL_TRIO"/>
    <property type="match status" value="1"/>
</dbReference>
<dbReference type="SUPFAM" id="SSF52087">
    <property type="entry name" value="CRAL/TRIO domain"/>
    <property type="match status" value="1"/>
</dbReference>
<evidence type="ECO:0000259" key="1">
    <source>
        <dbReference type="PROSITE" id="PS50191"/>
    </source>
</evidence>
<dbReference type="GO" id="GO:1902936">
    <property type="term" value="F:phosphatidylinositol bisphosphate binding"/>
    <property type="evidence" value="ECO:0007669"/>
    <property type="project" value="TreeGrafter"/>
</dbReference>
<feature type="domain" description="CRAL-TRIO" evidence="1">
    <location>
        <begin position="116"/>
        <end position="282"/>
    </location>
</feature>
<dbReference type="Proteomes" id="UP000594454">
    <property type="component" value="Chromosome 1"/>
</dbReference>
<evidence type="ECO:0000313" key="2">
    <source>
        <dbReference type="EMBL" id="CAD7079710.1"/>
    </source>
</evidence>
<name>A0A7R8YPR3_HERIL</name>